<organism evidence="3 4">
    <name type="scientific">Nocardiopsis tropica</name>
    <dbReference type="NCBI Taxonomy" id="109330"/>
    <lineage>
        <taxon>Bacteria</taxon>
        <taxon>Bacillati</taxon>
        <taxon>Actinomycetota</taxon>
        <taxon>Actinomycetes</taxon>
        <taxon>Streptosporangiales</taxon>
        <taxon>Nocardiopsidaceae</taxon>
        <taxon>Nocardiopsis</taxon>
    </lineage>
</organism>
<sequence length="452" mass="47291">MPAEFPTARHAARLLAALACAGLVTAPLSGALAQNGSDAPADGAPAENPSQEIADALDEFPVYVDPVYANAIPEAEQERIAGLIAESDLDLYVIAVPLVEADPWNGDVETLVSVVHDRRGAPAGSYLAVDDDVFGTDFGGGTTAHYSALTASYATDFDGTALAQLDVAVETALSGDAEGAYDRAVAGYEERSGTDRGSGPAFSGGGGSSGSAGGWLVAGTLLLGGVLVAVIAYPLYRRTSQGLGRRRSRAIAQHAAFANAERAQLEALVEQGGQDLIEVGERLSRLESGSAPGERAQQHLRAALDARSAAATVHDRMSDGNAALPDAVGVLVLLDMAEDAIDNAARGSRASAVRRRHCYANPLHGTVTKVTAWREFGGTRTIRVPLCEECAKAVRGRVRPVVLPAEHEGRTVPYYEVPASDSVWAATGYGTLTDDLVERIQRGDHTRNVRSR</sequence>
<keyword evidence="1" id="KW-1133">Transmembrane helix</keyword>
<keyword evidence="2" id="KW-0732">Signal</keyword>
<dbReference type="Proteomes" id="UP001432401">
    <property type="component" value="Unassembled WGS sequence"/>
</dbReference>
<evidence type="ECO:0000313" key="4">
    <source>
        <dbReference type="Proteomes" id="UP001432401"/>
    </source>
</evidence>
<feature type="chain" id="PRO_5047104346" description="TPM domain-containing protein" evidence="2">
    <location>
        <begin position="34"/>
        <end position="452"/>
    </location>
</feature>
<evidence type="ECO:0008006" key="5">
    <source>
        <dbReference type="Google" id="ProtNLM"/>
    </source>
</evidence>
<evidence type="ECO:0000256" key="1">
    <source>
        <dbReference type="SAM" id="Phobius"/>
    </source>
</evidence>
<keyword evidence="1" id="KW-0812">Transmembrane</keyword>
<keyword evidence="4" id="KW-1185">Reference proteome</keyword>
<feature type="transmembrane region" description="Helical" evidence="1">
    <location>
        <begin position="215"/>
        <end position="236"/>
    </location>
</feature>
<evidence type="ECO:0000313" key="3">
    <source>
        <dbReference type="EMBL" id="MES0836317.1"/>
    </source>
</evidence>
<dbReference type="RefSeq" id="WP_344183949.1">
    <property type="nucleotide sequence ID" value="NZ_JBEQNA010000007.1"/>
</dbReference>
<dbReference type="EMBL" id="JBEQNB010000011">
    <property type="protein sequence ID" value="MES0836317.1"/>
    <property type="molecule type" value="Genomic_DNA"/>
</dbReference>
<feature type="signal peptide" evidence="2">
    <location>
        <begin position="1"/>
        <end position="33"/>
    </location>
</feature>
<protein>
    <recommendedName>
        <fullName evidence="5">TPM domain-containing protein</fullName>
    </recommendedName>
</protein>
<reference evidence="3 4" key="1">
    <citation type="submission" date="2024-06" db="EMBL/GenBank/DDBJ databases">
        <authorList>
            <person name="Bataeva Y.V."/>
            <person name="Grigorian L.N."/>
            <person name="Solomentsev V.I."/>
        </authorList>
    </citation>
    <scope>NUCLEOTIDE SEQUENCE [LARGE SCALE GENOMIC DNA]</scope>
    <source>
        <strain evidence="4">SCPM-O-B-12605 (RCAM04882)</strain>
    </source>
</reference>
<gene>
    <name evidence="3" type="ORF">ABUK86_21245</name>
</gene>
<accession>A0ABV1ZYX6</accession>
<name>A0ABV1ZYX6_9ACTN</name>
<keyword evidence="1" id="KW-0472">Membrane</keyword>
<comment type="caution">
    <text evidence="3">The sequence shown here is derived from an EMBL/GenBank/DDBJ whole genome shotgun (WGS) entry which is preliminary data.</text>
</comment>
<proteinExistence type="predicted"/>
<evidence type="ECO:0000256" key="2">
    <source>
        <dbReference type="SAM" id="SignalP"/>
    </source>
</evidence>